<keyword evidence="2" id="KW-1185">Reference proteome</keyword>
<evidence type="ECO:0000313" key="2">
    <source>
        <dbReference type="Proteomes" id="UP000327157"/>
    </source>
</evidence>
<dbReference type="AlphaFoldDB" id="A0A5N5GG75"/>
<organism evidence="1 2">
    <name type="scientific">Pyrus ussuriensis x Pyrus communis</name>
    <dbReference type="NCBI Taxonomy" id="2448454"/>
    <lineage>
        <taxon>Eukaryota</taxon>
        <taxon>Viridiplantae</taxon>
        <taxon>Streptophyta</taxon>
        <taxon>Embryophyta</taxon>
        <taxon>Tracheophyta</taxon>
        <taxon>Spermatophyta</taxon>
        <taxon>Magnoliopsida</taxon>
        <taxon>eudicotyledons</taxon>
        <taxon>Gunneridae</taxon>
        <taxon>Pentapetalae</taxon>
        <taxon>rosids</taxon>
        <taxon>fabids</taxon>
        <taxon>Rosales</taxon>
        <taxon>Rosaceae</taxon>
        <taxon>Amygdaloideae</taxon>
        <taxon>Maleae</taxon>
        <taxon>Pyrus</taxon>
    </lineage>
</organism>
<dbReference type="Proteomes" id="UP000327157">
    <property type="component" value="Unassembled WGS sequence"/>
</dbReference>
<reference evidence="1 2" key="2">
    <citation type="submission" date="2019-11" db="EMBL/GenBank/DDBJ databases">
        <title>A de novo genome assembly of a pear dwarfing rootstock.</title>
        <authorList>
            <person name="Wang F."/>
            <person name="Wang J."/>
            <person name="Li S."/>
            <person name="Zhang Y."/>
            <person name="Fang M."/>
            <person name="Ma L."/>
            <person name="Zhao Y."/>
            <person name="Jiang S."/>
        </authorList>
    </citation>
    <scope>NUCLEOTIDE SEQUENCE [LARGE SCALE GENOMIC DNA]</scope>
    <source>
        <strain evidence="1">S2</strain>
        <tissue evidence="1">Leaf</tissue>
    </source>
</reference>
<proteinExistence type="predicted"/>
<sequence length="148" mass="15817">MRPLSSCYGGEEHMALQLPPETLIKDVTTPENNSMNNETALCSDGGGVWGVFWVRGFTGRVVVVPCPRGGLVPRKTDKKRGRVTGYHNLTLSCRHGKVIQGMGKARVCETGASSSRPTTGHVIALTEEVAPLKDGIAPYEAQIAALEA</sequence>
<accession>A0A5N5GG75</accession>
<protein>
    <submittedName>
        <fullName evidence="1">Uncharacterized protein</fullName>
    </submittedName>
</protein>
<comment type="caution">
    <text evidence="1">The sequence shown here is derived from an EMBL/GenBank/DDBJ whole genome shotgun (WGS) entry which is preliminary data.</text>
</comment>
<evidence type="ECO:0000313" key="1">
    <source>
        <dbReference type="EMBL" id="KAB2614489.1"/>
    </source>
</evidence>
<dbReference type="EMBL" id="SMOL01000414">
    <property type="protein sequence ID" value="KAB2614489.1"/>
    <property type="molecule type" value="Genomic_DNA"/>
</dbReference>
<reference evidence="1 2" key="1">
    <citation type="submission" date="2019-09" db="EMBL/GenBank/DDBJ databases">
        <authorList>
            <person name="Ou C."/>
        </authorList>
    </citation>
    <scope>NUCLEOTIDE SEQUENCE [LARGE SCALE GENOMIC DNA]</scope>
    <source>
        <strain evidence="1">S2</strain>
        <tissue evidence="1">Leaf</tissue>
    </source>
</reference>
<gene>
    <name evidence="1" type="ORF">D8674_037543</name>
</gene>
<name>A0A5N5GG75_9ROSA</name>